<dbReference type="PANTHER" id="PTHR22702">
    <property type="entry name" value="PROTEASE-ASSOCIATED DOMAIN-CONTAINING PROTEIN"/>
    <property type="match status" value="1"/>
</dbReference>
<gene>
    <name evidence="5" type="primary">PAP21</name>
</gene>
<evidence type="ECO:0000256" key="1">
    <source>
        <dbReference type="ARBA" id="ARBA00022729"/>
    </source>
</evidence>
<dbReference type="Pfam" id="PF02225">
    <property type="entry name" value="PA"/>
    <property type="match status" value="1"/>
</dbReference>
<keyword evidence="5" id="KW-0645">Protease</keyword>
<evidence type="ECO:0000313" key="5">
    <source>
        <dbReference type="EMBL" id="ACO12768.1"/>
    </source>
</evidence>
<dbReference type="PANTHER" id="PTHR22702:SF1">
    <property type="entry name" value="PROTEASE-ASSOCIATED DOMAIN-CONTAINING PROTEIN 1"/>
    <property type="match status" value="1"/>
</dbReference>
<name>C1BUR5_LEPSM</name>
<organism evidence="5">
    <name type="scientific">Lepeophtheirus salmonis</name>
    <name type="common">Salmon louse</name>
    <name type="synonym">Caligus salmonis</name>
    <dbReference type="NCBI Taxonomy" id="72036"/>
    <lineage>
        <taxon>Eukaryota</taxon>
        <taxon>Metazoa</taxon>
        <taxon>Ecdysozoa</taxon>
        <taxon>Arthropoda</taxon>
        <taxon>Crustacea</taxon>
        <taxon>Multicrustacea</taxon>
        <taxon>Hexanauplia</taxon>
        <taxon>Copepoda</taxon>
        <taxon>Siphonostomatoida</taxon>
        <taxon>Caligidae</taxon>
        <taxon>Lepeophtheirus</taxon>
    </lineage>
</organism>
<dbReference type="GO" id="GO:0008233">
    <property type="term" value="F:peptidase activity"/>
    <property type="evidence" value="ECO:0007669"/>
    <property type="project" value="UniProtKB-KW"/>
</dbReference>
<evidence type="ECO:0000259" key="4">
    <source>
        <dbReference type="Pfam" id="PF02225"/>
    </source>
</evidence>
<evidence type="ECO:0000256" key="3">
    <source>
        <dbReference type="SAM" id="SignalP"/>
    </source>
</evidence>
<proteinExistence type="evidence at transcript level"/>
<feature type="signal peptide" evidence="3">
    <location>
        <begin position="1"/>
        <end position="20"/>
    </location>
</feature>
<keyword evidence="5" id="KW-0378">Hydrolase</keyword>
<dbReference type="OrthoDB" id="206201at2759"/>
<dbReference type="AlphaFoldDB" id="C1BUR5"/>
<dbReference type="SUPFAM" id="SSF52025">
    <property type="entry name" value="PA domain"/>
    <property type="match status" value="1"/>
</dbReference>
<keyword evidence="2" id="KW-0325">Glycoprotein</keyword>
<feature type="domain" description="PA" evidence="4">
    <location>
        <begin position="83"/>
        <end position="158"/>
    </location>
</feature>
<sequence length="199" mass="23005">MELLLFYFILCLISLDYINSFNHEPHTAAYTDKDYKFTMGDEFIFMEILNPTELRYTYKLSPSTYTPSWNMQFSGINLIVSDPLYGCGSYLNNVKDKIVFVQRGECSFFSKGIKAQEAGALGILISDNNFENDDNYYNMADDFTERKVEIPMAFLEGKSSFKIRNVMAKNGMDEILIRIPVNISNISIENLNLLPWLIW</sequence>
<dbReference type="EMBL" id="BT078344">
    <property type="protein sequence ID" value="ACO12768.1"/>
    <property type="molecule type" value="mRNA"/>
</dbReference>
<dbReference type="InterPro" id="IPR046450">
    <property type="entry name" value="PA_dom_sf"/>
</dbReference>
<evidence type="ECO:0000256" key="2">
    <source>
        <dbReference type="ARBA" id="ARBA00023180"/>
    </source>
</evidence>
<keyword evidence="1 3" id="KW-0732">Signal</keyword>
<dbReference type="Gene3D" id="3.50.30.30">
    <property type="match status" value="1"/>
</dbReference>
<accession>C1BUR5</accession>
<feature type="chain" id="PRO_5002907616" evidence="3">
    <location>
        <begin position="21"/>
        <end position="199"/>
    </location>
</feature>
<reference evidence="5" key="1">
    <citation type="submission" date="2009-06" db="EMBL/GenBank/DDBJ databases">
        <title>Lepeophtheirus salmonis ESTs and full-length cDNAs.</title>
        <authorList>
            <person name="Yasuike M."/>
            <person name="von Schalburg K."/>
            <person name="Cooper G."/>
            <person name="Leong J."/>
            <person name="Jones S.R.M."/>
            <person name="Koop B.F."/>
        </authorList>
    </citation>
    <scope>NUCLEOTIDE SEQUENCE</scope>
    <source>
        <strain evidence="5">Pacific form</strain>
        <tissue evidence="5">Whole</tissue>
    </source>
</reference>
<dbReference type="GO" id="GO:0006508">
    <property type="term" value="P:proteolysis"/>
    <property type="evidence" value="ECO:0007669"/>
    <property type="project" value="UniProtKB-KW"/>
</dbReference>
<dbReference type="InterPro" id="IPR003137">
    <property type="entry name" value="PA_domain"/>
</dbReference>
<protein>
    <submittedName>
        <fullName evidence="5">Protease-associated domain-containing protein of 21 kDa</fullName>
    </submittedName>
</protein>